<organism evidence="3 4">
    <name type="scientific">Acetobacter aceti NBRC 14818</name>
    <dbReference type="NCBI Taxonomy" id="887700"/>
    <lineage>
        <taxon>Bacteria</taxon>
        <taxon>Pseudomonadati</taxon>
        <taxon>Pseudomonadota</taxon>
        <taxon>Alphaproteobacteria</taxon>
        <taxon>Acetobacterales</taxon>
        <taxon>Acetobacteraceae</taxon>
        <taxon>Acetobacter</taxon>
        <taxon>Acetobacter subgen. Acetobacter</taxon>
    </lineage>
</organism>
<keyword evidence="1" id="KW-0812">Transmembrane</keyword>
<sequence length="74" mass="8042">MRLLHTLLFEIGLQLVLLPAIALYLGISLMQAFSLNMAIALFYLAYTFLFNIAYDSIFPAGGVAAKSSPTVTAE</sequence>
<feature type="transmembrane region" description="Helical" evidence="1">
    <location>
        <begin position="7"/>
        <end position="27"/>
    </location>
</feature>
<dbReference type="AlphaFoldDB" id="A0AB33IBU4"/>
<feature type="domain" description="Chlorhexidine efflux transporter" evidence="2">
    <location>
        <begin position="1"/>
        <end position="59"/>
    </location>
</feature>
<feature type="transmembrane region" description="Helical" evidence="1">
    <location>
        <begin position="33"/>
        <end position="54"/>
    </location>
</feature>
<proteinExistence type="predicted"/>
<evidence type="ECO:0000259" key="2">
    <source>
        <dbReference type="Pfam" id="PF05232"/>
    </source>
</evidence>
<accession>A0AB33IBU4</accession>
<keyword evidence="1" id="KW-1133">Transmembrane helix</keyword>
<dbReference type="InterPro" id="IPR007896">
    <property type="entry name" value="BTP_bacteria"/>
</dbReference>
<keyword evidence="4" id="KW-1185">Reference proteome</keyword>
<gene>
    <name evidence="3" type="ORF">EMQ_0842</name>
</gene>
<keyword evidence="1" id="KW-0472">Membrane</keyword>
<protein>
    <recommendedName>
        <fullName evidence="2">Chlorhexidine efflux transporter domain-containing protein</fullName>
    </recommendedName>
</protein>
<name>A0AB33IBU4_ACEAC</name>
<evidence type="ECO:0000313" key="3">
    <source>
        <dbReference type="EMBL" id="BCK75236.1"/>
    </source>
</evidence>
<dbReference type="Proteomes" id="UP000516424">
    <property type="component" value="Chromosome"/>
</dbReference>
<reference evidence="3 4" key="1">
    <citation type="journal article" date="2011" name="Microbiology">
        <title>Transcriptome response to different carbon sources in Acetobacter aceti.</title>
        <authorList>
            <person name="Sakurai K."/>
            <person name="Arai H."/>
            <person name="Ishii M."/>
            <person name="Igarashi Y."/>
        </authorList>
    </citation>
    <scope>NUCLEOTIDE SEQUENCE [LARGE SCALE GENOMIC DNA]</scope>
    <source>
        <strain evidence="3 4">NBRC 14818</strain>
    </source>
</reference>
<dbReference type="Pfam" id="PF05232">
    <property type="entry name" value="BTP"/>
    <property type="match status" value="1"/>
</dbReference>
<dbReference type="EMBL" id="AP023410">
    <property type="protein sequence ID" value="BCK75236.1"/>
    <property type="molecule type" value="Genomic_DNA"/>
</dbReference>
<evidence type="ECO:0000313" key="4">
    <source>
        <dbReference type="Proteomes" id="UP000516424"/>
    </source>
</evidence>
<evidence type="ECO:0000256" key="1">
    <source>
        <dbReference type="SAM" id="Phobius"/>
    </source>
</evidence>